<keyword evidence="2" id="KW-1185">Reference proteome</keyword>
<comment type="caution">
    <text evidence="1">The sequence shown here is derived from an EMBL/GenBank/DDBJ whole genome shotgun (WGS) entry which is preliminary data.</text>
</comment>
<reference evidence="1" key="2">
    <citation type="submission" date="2020-09" db="EMBL/GenBank/DDBJ databases">
        <authorList>
            <person name="Sun Q."/>
            <person name="Ohkuma M."/>
        </authorList>
    </citation>
    <scope>NUCLEOTIDE SEQUENCE</scope>
    <source>
        <strain evidence="1">JCM 3276</strain>
    </source>
</reference>
<reference evidence="1" key="1">
    <citation type="journal article" date="2014" name="Int. J. Syst. Evol. Microbiol.">
        <title>Complete genome sequence of Corynebacterium casei LMG S-19264T (=DSM 44701T), isolated from a smear-ripened cheese.</title>
        <authorList>
            <consortium name="US DOE Joint Genome Institute (JGI-PGF)"/>
            <person name="Walter F."/>
            <person name="Albersmeier A."/>
            <person name="Kalinowski J."/>
            <person name="Ruckert C."/>
        </authorList>
    </citation>
    <scope>NUCLEOTIDE SEQUENCE</scope>
    <source>
        <strain evidence="1">JCM 3276</strain>
    </source>
</reference>
<name>A0A918LCB7_9PSEU</name>
<organism evidence="1 2">
    <name type="scientific">Actinokineospora fastidiosa</name>
    <dbReference type="NCBI Taxonomy" id="1816"/>
    <lineage>
        <taxon>Bacteria</taxon>
        <taxon>Bacillati</taxon>
        <taxon>Actinomycetota</taxon>
        <taxon>Actinomycetes</taxon>
        <taxon>Pseudonocardiales</taxon>
        <taxon>Pseudonocardiaceae</taxon>
        <taxon>Actinokineospora</taxon>
    </lineage>
</organism>
<accession>A0A918LCB7</accession>
<dbReference type="EMBL" id="BMRB01000002">
    <property type="protein sequence ID" value="GGS28984.1"/>
    <property type="molecule type" value="Genomic_DNA"/>
</dbReference>
<evidence type="ECO:0000313" key="2">
    <source>
        <dbReference type="Proteomes" id="UP000660680"/>
    </source>
</evidence>
<gene>
    <name evidence="1" type="ORF">GCM10010171_22710</name>
</gene>
<dbReference type="AlphaFoldDB" id="A0A918LCB7"/>
<protein>
    <submittedName>
        <fullName evidence="1">Uncharacterized protein</fullName>
    </submittedName>
</protein>
<evidence type="ECO:0000313" key="1">
    <source>
        <dbReference type="EMBL" id="GGS28984.1"/>
    </source>
</evidence>
<dbReference type="Proteomes" id="UP000660680">
    <property type="component" value="Unassembled WGS sequence"/>
</dbReference>
<proteinExistence type="predicted"/>
<sequence length="338" mass="35674">MPDFITKNGRVIPIGGKRGKGGKSAVIGGVLALGVFASGGGLSSLGASGGAVGGQVAAQGAVGSVRLGGSQLGARKSAGQKAAPHGAARAWQRMGLRQVKRTAKQQASCVAVSFGQVQQFFTRHRCTHLDRVLFTVADNAGNTAVVSVAWVGLANRGSARQFRDLMEVHGSGDISPLGGPLLDLGEITFTGHRYGSVLNRAAVTIAEAENIPGSQFDHDSLDAIAEVAAYLPRPCAVALPYQRTLRNTPGIWRPGSIAAEPVLAAVSTTRPRCLDPLQRHNRPLVRQRLTRGRPEDHSFVAVERRSAAGYRQCGPRRLYDTTQKCRANGNLIAVHLND</sequence>
<dbReference type="RefSeq" id="WP_189210381.1">
    <property type="nucleotide sequence ID" value="NZ_BMRB01000002.1"/>
</dbReference>